<dbReference type="PRINTS" id="PR00095">
    <property type="entry name" value="ANTSNTHASEI"/>
</dbReference>
<dbReference type="PANTHER" id="PTHR11236:SF50">
    <property type="entry name" value="AMINODEOXYCHORISMATE SYNTHASE COMPONENT 1"/>
    <property type="match status" value="1"/>
</dbReference>
<evidence type="ECO:0000259" key="3">
    <source>
        <dbReference type="Pfam" id="PF00425"/>
    </source>
</evidence>
<dbReference type="Gene3D" id="3.60.120.10">
    <property type="entry name" value="Anthranilate synthase"/>
    <property type="match status" value="1"/>
</dbReference>
<keyword evidence="5" id="KW-0032">Aminotransferase</keyword>
<feature type="domain" description="Chorismate-utilising enzyme C-terminal" evidence="3">
    <location>
        <begin position="193"/>
        <end position="447"/>
    </location>
</feature>
<dbReference type="InterPro" id="IPR015890">
    <property type="entry name" value="Chorismate_C"/>
</dbReference>
<dbReference type="AlphaFoldDB" id="A0A5A9W5Q3"/>
<dbReference type="OrthoDB" id="9803598at2"/>
<dbReference type="InterPro" id="IPR019999">
    <property type="entry name" value="Anth_synth_I-like"/>
</dbReference>
<dbReference type="Proteomes" id="UP000325302">
    <property type="component" value="Unassembled WGS sequence"/>
</dbReference>
<dbReference type="PANTHER" id="PTHR11236">
    <property type="entry name" value="AMINOBENZOATE/ANTHRANILATE SYNTHASE"/>
    <property type="match status" value="1"/>
</dbReference>
<protein>
    <recommendedName>
        <fullName evidence="1">aminodeoxychorismate synthase</fullName>
        <ecNumber evidence="1">2.6.1.85</ecNumber>
    </recommendedName>
</protein>
<dbReference type="InterPro" id="IPR006805">
    <property type="entry name" value="Anth_synth_I_N"/>
</dbReference>
<dbReference type="Pfam" id="PF00425">
    <property type="entry name" value="Chorismate_bind"/>
    <property type="match status" value="1"/>
</dbReference>
<dbReference type="EMBL" id="SMRS01000002">
    <property type="protein sequence ID" value="KAA0875873.1"/>
    <property type="molecule type" value="Genomic_DNA"/>
</dbReference>
<evidence type="ECO:0000256" key="2">
    <source>
        <dbReference type="ARBA" id="ARBA00022679"/>
    </source>
</evidence>
<dbReference type="InterPro" id="IPR005801">
    <property type="entry name" value="ADC_synthase"/>
</dbReference>
<dbReference type="InterPro" id="IPR005802">
    <property type="entry name" value="ADC_synth_comp_1"/>
</dbReference>
<feature type="domain" description="Anthranilate synthase component I N-terminal" evidence="4">
    <location>
        <begin position="14"/>
        <end position="146"/>
    </location>
</feature>
<dbReference type="NCBIfam" id="TIGR00553">
    <property type="entry name" value="pabB"/>
    <property type="match status" value="1"/>
</dbReference>
<dbReference type="RefSeq" id="WP_149390176.1">
    <property type="nucleotide sequence ID" value="NZ_SMRS01000002.1"/>
</dbReference>
<name>A0A5A9W5Q3_9GAMM</name>
<comment type="caution">
    <text evidence="5">The sequence shown here is derived from an EMBL/GenBank/DDBJ whole genome shotgun (WGS) entry which is preliminary data.</text>
</comment>
<dbReference type="GO" id="GO:0009396">
    <property type="term" value="P:folic acid-containing compound biosynthetic process"/>
    <property type="evidence" value="ECO:0007669"/>
    <property type="project" value="InterPro"/>
</dbReference>
<gene>
    <name evidence="5" type="primary">pabB</name>
    <name evidence="5" type="ORF">E1H14_04085</name>
</gene>
<dbReference type="SUPFAM" id="SSF56322">
    <property type="entry name" value="ADC synthase"/>
    <property type="match status" value="1"/>
</dbReference>
<keyword evidence="2 5" id="KW-0808">Transferase</keyword>
<dbReference type="GO" id="GO:0000162">
    <property type="term" value="P:L-tryptophan biosynthetic process"/>
    <property type="evidence" value="ECO:0007669"/>
    <property type="project" value="TreeGrafter"/>
</dbReference>
<evidence type="ECO:0000259" key="4">
    <source>
        <dbReference type="Pfam" id="PF04715"/>
    </source>
</evidence>
<organism evidence="5 6">
    <name type="scientific">Nitrincola tapanii</name>
    <dbReference type="NCBI Taxonomy" id="1708751"/>
    <lineage>
        <taxon>Bacteria</taxon>
        <taxon>Pseudomonadati</taxon>
        <taxon>Pseudomonadota</taxon>
        <taxon>Gammaproteobacteria</taxon>
        <taxon>Oceanospirillales</taxon>
        <taxon>Oceanospirillaceae</taxon>
        <taxon>Nitrincola</taxon>
    </lineage>
</organism>
<evidence type="ECO:0000256" key="1">
    <source>
        <dbReference type="ARBA" id="ARBA00013139"/>
    </source>
</evidence>
<dbReference type="Pfam" id="PF04715">
    <property type="entry name" value="Anth_synt_I_N"/>
    <property type="match status" value="1"/>
</dbReference>
<keyword evidence="6" id="KW-1185">Reference proteome</keyword>
<dbReference type="EC" id="2.6.1.85" evidence="1"/>
<proteinExistence type="predicted"/>
<sequence>MLYYPFDYNLPQEEIATHLRDLGDLVLLDSCHPASQFGRYDLLSAAPDRVARIDAQGHLSWRDHRSDWQSSTQDVFSLLDSWLDELKPQASAERPPFSGGLIGHLSYDLGRTLEKLPQQAQADIDFPWLRIGRYLWALVTDHHAKQRWLVVHPHLSESFRDQLLQRLDAIPSLPLPETPEFYLTSAITRNMTEAEYQQALAQVHEYILAGDCYQINFAQRFQAECRGDPWHAWAPLKQAAPTPFAAYLESEDGTLLSLSPERFLACSATGTVETRPIKGTRPRAEDPEEDAALAAELLASEKERAENLMIVDLLRNDLSHSCQPGSVQVPELFKLESYPNVHHLVSVVRGQLQPSLSPLQLLKHCFPGGSITGAPKIRAMEIIDELEPHRRSGYCGSILLLSACGRMDSSITIRTLLCQNQKIYCWAGGGIVLDSLSEAEYQETLNKVGNLLRPLDQMRK</sequence>
<evidence type="ECO:0000313" key="5">
    <source>
        <dbReference type="EMBL" id="KAA0875873.1"/>
    </source>
</evidence>
<evidence type="ECO:0000313" key="6">
    <source>
        <dbReference type="Proteomes" id="UP000325302"/>
    </source>
</evidence>
<accession>A0A5A9W5Q3</accession>
<dbReference type="GO" id="GO:0046820">
    <property type="term" value="F:4-amino-4-deoxychorismate synthase activity"/>
    <property type="evidence" value="ECO:0007669"/>
    <property type="project" value="UniProtKB-EC"/>
</dbReference>
<reference evidence="5 6" key="1">
    <citation type="submission" date="2019-03" db="EMBL/GenBank/DDBJ databases">
        <title>Nitrincola sp. nov. isolated from an Indian soda lake.</title>
        <authorList>
            <person name="Joshi A."/>
            <person name="Thite S.V."/>
            <person name="Joseph N."/>
            <person name="Dhotre D."/>
            <person name="Moorthy M."/>
            <person name="Shouche Y.S."/>
        </authorList>
    </citation>
    <scope>NUCLEOTIDE SEQUENCE [LARGE SCALE GENOMIC DNA]</scope>
    <source>
        <strain evidence="5 6">MEB193</strain>
    </source>
</reference>